<dbReference type="PANTHER" id="PTHR42928:SF5">
    <property type="entry name" value="BLR1237 PROTEIN"/>
    <property type="match status" value="1"/>
</dbReference>
<keyword evidence="4" id="KW-1185">Reference proteome</keyword>
<proteinExistence type="inferred from homology"/>
<reference evidence="3 4" key="1">
    <citation type="submission" date="2017-01" db="EMBL/GenBank/DDBJ databases">
        <authorList>
            <person name="Mah S.A."/>
            <person name="Swanson W.J."/>
            <person name="Moy G.W."/>
            <person name="Vacquier V.D."/>
        </authorList>
    </citation>
    <scope>NUCLEOTIDE SEQUENCE [LARGE SCALE GENOMIC DNA]</scope>
    <source>
        <strain evidence="3 4">DCY110</strain>
    </source>
</reference>
<feature type="signal peptide" evidence="2">
    <location>
        <begin position="1"/>
        <end position="26"/>
    </location>
</feature>
<gene>
    <name evidence="3" type="ORF">RD110_18890</name>
</gene>
<dbReference type="InterPro" id="IPR005064">
    <property type="entry name" value="BUG"/>
</dbReference>
<keyword evidence="2" id="KW-0732">Signal</keyword>
<dbReference type="Gene3D" id="3.40.190.10">
    <property type="entry name" value="Periplasmic binding protein-like II"/>
    <property type="match status" value="1"/>
</dbReference>
<protein>
    <submittedName>
        <fullName evidence="3">LacI family transcriptional regulator</fullName>
    </submittedName>
</protein>
<organism evidence="3 4">
    <name type="scientific">Rhodoferax koreensis</name>
    <dbReference type="NCBI Taxonomy" id="1842727"/>
    <lineage>
        <taxon>Bacteria</taxon>
        <taxon>Pseudomonadati</taxon>
        <taxon>Pseudomonadota</taxon>
        <taxon>Betaproteobacteria</taxon>
        <taxon>Burkholderiales</taxon>
        <taxon>Comamonadaceae</taxon>
        <taxon>Rhodoferax</taxon>
    </lineage>
</organism>
<sequence>MRISHLLSRRATLLVLGGWLSLAANAQDKFPSKPITLVVPQAAGGANDAIARVVAHRLTEQLGQTVLVDNRPGAGGNVGTAATARAKPDGYTLLVTADSAQVINPWLYKNTGFDPVKDFEPVAPLATAGYALVANPAFAANNVAELIALAKASPGKYAIASAGNGTLNHLIGEMLQRAAGISLQHIPYKGSAAAATDVVGGQVPLSVQSLPSSIAFIKGGKLKVLGVVNEKRVAALPDTPTIGETLKGFGQTPWYGMFAPTGTPPAIVARLQAEVARALDQKEVLDQLGVVGCEPLKGSSAQLAALVQKDLARWGVLVKETGAKID</sequence>
<evidence type="ECO:0000256" key="2">
    <source>
        <dbReference type="SAM" id="SignalP"/>
    </source>
</evidence>
<dbReference type="InterPro" id="IPR042100">
    <property type="entry name" value="Bug_dom1"/>
</dbReference>
<dbReference type="PANTHER" id="PTHR42928">
    <property type="entry name" value="TRICARBOXYLATE-BINDING PROTEIN"/>
    <property type="match status" value="1"/>
</dbReference>
<dbReference type="OrthoDB" id="8678477at2"/>
<dbReference type="Gene3D" id="3.40.190.150">
    <property type="entry name" value="Bordetella uptake gene, domain 1"/>
    <property type="match status" value="1"/>
</dbReference>
<dbReference type="CDD" id="cd13578">
    <property type="entry name" value="PBP2_Bug27"/>
    <property type="match status" value="1"/>
</dbReference>
<feature type="chain" id="PRO_5012840046" evidence="2">
    <location>
        <begin position="27"/>
        <end position="326"/>
    </location>
</feature>
<dbReference type="PIRSF" id="PIRSF017082">
    <property type="entry name" value="YflP"/>
    <property type="match status" value="1"/>
</dbReference>
<evidence type="ECO:0000256" key="1">
    <source>
        <dbReference type="ARBA" id="ARBA00006987"/>
    </source>
</evidence>
<comment type="similarity">
    <text evidence="1">Belongs to the UPF0065 (bug) family.</text>
</comment>
<name>A0A1P8JZ35_9BURK</name>
<dbReference type="Pfam" id="PF03401">
    <property type="entry name" value="TctC"/>
    <property type="match status" value="1"/>
</dbReference>
<evidence type="ECO:0000313" key="3">
    <source>
        <dbReference type="EMBL" id="APW39019.1"/>
    </source>
</evidence>
<dbReference type="Proteomes" id="UP000186609">
    <property type="component" value="Chromosome"/>
</dbReference>
<dbReference type="KEGG" id="rhy:RD110_18890"/>
<dbReference type="EMBL" id="CP019236">
    <property type="protein sequence ID" value="APW39019.1"/>
    <property type="molecule type" value="Genomic_DNA"/>
</dbReference>
<dbReference type="STRING" id="1842727.RD110_18890"/>
<dbReference type="AlphaFoldDB" id="A0A1P8JZ35"/>
<dbReference type="RefSeq" id="WP_076201070.1">
    <property type="nucleotide sequence ID" value="NZ_CP019236.1"/>
</dbReference>
<dbReference type="SUPFAM" id="SSF53850">
    <property type="entry name" value="Periplasmic binding protein-like II"/>
    <property type="match status" value="1"/>
</dbReference>
<accession>A0A1P8JZ35</accession>
<evidence type="ECO:0000313" key="4">
    <source>
        <dbReference type="Proteomes" id="UP000186609"/>
    </source>
</evidence>